<sequence length="1106" mass="125291">MESIPTVCYSTGTMNSLVEKLAKMENHSKSTQEFSELTQEFKKAVLSLMEDYLDKLAVPKVCMKQVRELVFEIEDWIDQKPETSMLLDPSDKKEIKNFMTEIAEARERFIWYDKLLKILPTDPDLAAVAPSNITIKPQLFAKEKSCQGDGPRDEPRDELIKHLTDDKEDMRKVVSVVGMEGLGKTTLAKEIYSELQLRGQFQCQAFVSVSRRQSAKEILTSILRQVKPKATSLELEASEQEVISELRQYLDMKRYFVLIDGIWSKWAWKVINCALPNNSGSRVLTTTCIMDVGRSCCSYPTDLVYQMEALSKENSRILFLSRTITLKEEEKWDGFEDDLDDMLEMCGGMPLAMNVAASLLLSSKSKALAEWRMTGKSIQYSISEWMTKILQMSYADLSLPLRSCFLYLCVFPENYAITKDHLIWLWGAEGFIPKTGEDCLWVTGERYFNELISRRLIQPVFTCDDDQAVGCTVHTVILDFVRSMSREENFATRATELNSSPFPCDTIRRFSLDCGKEDEVGTLSTKSVHLSSMRSLTVFGKLDPPPVNTTVKQRAPARHADEERASDRHRQRRWPFGSMLAFDPRVRMRRPSDMRPLTVTDAEEKLDPPDSPSDEEWMSDPQSLAWASKHGAEEIHASKDPRVRMTPRQSDMRPLTVADAEEKLDPPDSPSHDEWMPDPQSLAWASMHGAEEIPLPPRARMMPPATASSYEGKIDSPDSPSGGDERISGPPAGFLSAFKLLRVLDLEHTKNLENKHLEGIGGFALLRYLGLAGTGITQLPEDIGRLEQLETLDVRRINWNNKLWPPASSSLKLHKLRNLLVEDFSHGFWDMPELEVASRIRVDGRSSIDRVEKLLKKCEQLRMLGLNLKVENPVPDNLPDDLVSFLNEVVKSKLQCLSISFRDAEHYKGIPLLLDSWERVTAPLAKKFEIQRFELRLVNKIVSVPPKLGSLESLTHLHISLGRTTKAKDLLVLGGLTNLVLLHVAVEKFSEGERPIIKGGIFPCLKVFSLGIQDCWTRLEFEEGAMPQLQTLGRILRVSKRWNQAYPDIGIEHLTCLARLHATFNCRDATVSQVEAAEAAIRGHISNIATKPTLEFSRTNETDMIL</sequence>
<evidence type="ECO:0000313" key="2">
    <source>
        <dbReference type="Proteomes" id="UP001732700"/>
    </source>
</evidence>
<reference evidence="1" key="1">
    <citation type="submission" date="2021-05" db="EMBL/GenBank/DDBJ databases">
        <authorList>
            <person name="Scholz U."/>
            <person name="Mascher M."/>
            <person name="Fiebig A."/>
        </authorList>
    </citation>
    <scope>NUCLEOTIDE SEQUENCE [LARGE SCALE GENOMIC DNA]</scope>
</reference>
<dbReference type="Proteomes" id="UP001732700">
    <property type="component" value="Chromosome 7A"/>
</dbReference>
<reference evidence="1" key="2">
    <citation type="submission" date="2025-09" db="UniProtKB">
        <authorList>
            <consortium name="EnsemblPlants"/>
        </authorList>
    </citation>
    <scope>IDENTIFICATION</scope>
</reference>
<keyword evidence="2" id="KW-1185">Reference proteome</keyword>
<proteinExistence type="predicted"/>
<evidence type="ECO:0000313" key="1">
    <source>
        <dbReference type="EnsemblPlants" id="AVESA.00010b.r2.7AG1187160.1.CDS"/>
    </source>
</evidence>
<protein>
    <submittedName>
        <fullName evidence="1">Uncharacterized protein</fullName>
    </submittedName>
</protein>
<accession>A0ACD5ZG95</accession>
<organism evidence="1 2">
    <name type="scientific">Avena sativa</name>
    <name type="common">Oat</name>
    <dbReference type="NCBI Taxonomy" id="4498"/>
    <lineage>
        <taxon>Eukaryota</taxon>
        <taxon>Viridiplantae</taxon>
        <taxon>Streptophyta</taxon>
        <taxon>Embryophyta</taxon>
        <taxon>Tracheophyta</taxon>
        <taxon>Spermatophyta</taxon>
        <taxon>Magnoliopsida</taxon>
        <taxon>Liliopsida</taxon>
        <taxon>Poales</taxon>
        <taxon>Poaceae</taxon>
        <taxon>BOP clade</taxon>
        <taxon>Pooideae</taxon>
        <taxon>Poodae</taxon>
        <taxon>Poeae</taxon>
        <taxon>Poeae Chloroplast Group 1 (Aveneae type)</taxon>
        <taxon>Aveninae</taxon>
        <taxon>Avena</taxon>
    </lineage>
</organism>
<name>A0ACD5ZG95_AVESA</name>
<dbReference type="EnsemblPlants" id="AVESA.00010b.r2.7AG1187160.1">
    <property type="protein sequence ID" value="AVESA.00010b.r2.7AG1187160.1.CDS"/>
    <property type="gene ID" value="AVESA.00010b.r2.7AG1187160"/>
</dbReference>